<sequence length="195" mass="20861">MTLRRLLRAALAIAAIAVFPLLAVPAHADGSAREGTPAWALVDLALREGPGAAYAVIGSVPENSRIAALRCAPRWCLVRMGHSLGWTSRDAVGFGRLPLGPFEGPRLSYGSGGTVCFYEGTHFTGPSVCHNGGFIVHDLKLYGTDNRYRSVSIEGGGSASVCRDRNFQSYCTRIVTSTPVLNTYLFGSVSSYRVH</sequence>
<proteinExistence type="predicted"/>
<dbReference type="Gene3D" id="2.30.30.40">
    <property type="entry name" value="SH3 Domains"/>
    <property type="match status" value="1"/>
</dbReference>
<organism evidence="2 3">
    <name type="scientific">Devosia nitrariae</name>
    <dbReference type="NCBI Taxonomy" id="2071872"/>
    <lineage>
        <taxon>Bacteria</taxon>
        <taxon>Pseudomonadati</taxon>
        <taxon>Pseudomonadota</taxon>
        <taxon>Alphaproteobacteria</taxon>
        <taxon>Hyphomicrobiales</taxon>
        <taxon>Devosiaceae</taxon>
        <taxon>Devosia</taxon>
    </lineage>
</organism>
<evidence type="ECO:0000313" key="3">
    <source>
        <dbReference type="Proteomes" id="UP001156691"/>
    </source>
</evidence>
<accession>A0ABQ5VYV8</accession>
<keyword evidence="1" id="KW-0732">Signal</keyword>
<protein>
    <recommendedName>
        <fullName evidence="4">SH3 domain-containing protein</fullName>
    </recommendedName>
</protein>
<feature type="signal peptide" evidence="1">
    <location>
        <begin position="1"/>
        <end position="28"/>
    </location>
</feature>
<evidence type="ECO:0000313" key="2">
    <source>
        <dbReference type="EMBL" id="GLQ52807.1"/>
    </source>
</evidence>
<evidence type="ECO:0008006" key="4">
    <source>
        <dbReference type="Google" id="ProtNLM"/>
    </source>
</evidence>
<dbReference type="Pfam" id="PF03995">
    <property type="entry name" value="Inhibitor_I36"/>
    <property type="match status" value="1"/>
</dbReference>
<name>A0ABQ5VYV8_9HYPH</name>
<gene>
    <name evidence="2" type="ORF">GCM10010862_00650</name>
</gene>
<feature type="chain" id="PRO_5047046386" description="SH3 domain-containing protein" evidence="1">
    <location>
        <begin position="29"/>
        <end position="195"/>
    </location>
</feature>
<dbReference type="Gene3D" id="2.60.20.10">
    <property type="entry name" value="Crystallins"/>
    <property type="match status" value="1"/>
</dbReference>
<dbReference type="EMBL" id="BSNS01000001">
    <property type="protein sequence ID" value="GLQ52807.1"/>
    <property type="molecule type" value="Genomic_DNA"/>
</dbReference>
<dbReference type="Proteomes" id="UP001156691">
    <property type="component" value="Unassembled WGS sequence"/>
</dbReference>
<comment type="caution">
    <text evidence="2">The sequence shown here is derived from an EMBL/GenBank/DDBJ whole genome shotgun (WGS) entry which is preliminary data.</text>
</comment>
<keyword evidence="3" id="KW-1185">Reference proteome</keyword>
<reference evidence="3" key="1">
    <citation type="journal article" date="2019" name="Int. J. Syst. Evol. Microbiol.">
        <title>The Global Catalogue of Microorganisms (GCM) 10K type strain sequencing project: providing services to taxonomists for standard genome sequencing and annotation.</title>
        <authorList>
            <consortium name="The Broad Institute Genomics Platform"/>
            <consortium name="The Broad Institute Genome Sequencing Center for Infectious Disease"/>
            <person name="Wu L."/>
            <person name="Ma J."/>
        </authorList>
    </citation>
    <scope>NUCLEOTIDE SEQUENCE [LARGE SCALE GENOMIC DNA]</scope>
    <source>
        <strain evidence="3">NBRC 112416</strain>
    </source>
</reference>
<dbReference type="RefSeq" id="WP_284338278.1">
    <property type="nucleotide sequence ID" value="NZ_BSNS01000001.1"/>
</dbReference>
<evidence type="ECO:0000256" key="1">
    <source>
        <dbReference type="SAM" id="SignalP"/>
    </source>
</evidence>